<dbReference type="EMBL" id="JAICBX010000002">
    <property type="protein sequence ID" value="MBW8638557.1"/>
    <property type="molecule type" value="Genomic_DNA"/>
</dbReference>
<reference evidence="1" key="1">
    <citation type="submission" date="2021-08" db="EMBL/GenBank/DDBJ databases">
        <title>Hoeflea bacterium WL0058 sp. nov., isolated from the sediment.</title>
        <authorList>
            <person name="Wang L."/>
            <person name="Zhang D."/>
        </authorList>
    </citation>
    <scope>NUCLEOTIDE SEQUENCE</scope>
    <source>
        <strain evidence="1">WL0058</strain>
    </source>
</reference>
<dbReference type="Proteomes" id="UP001196509">
    <property type="component" value="Unassembled WGS sequence"/>
</dbReference>
<dbReference type="AlphaFoldDB" id="A0AAE3D228"/>
<accession>A0AAE3D228</accession>
<gene>
    <name evidence="1" type="ORF">K1W69_15275</name>
</gene>
<sequence>MKVEKLRMAGFLFASFYNYKDAEAYPETLREVDDFIERNPDHPMRIQTSSAND</sequence>
<organism evidence="1 2">
    <name type="scientific">Flavimaribacter sediminis</name>
    <dbReference type="NCBI Taxonomy" id="2865987"/>
    <lineage>
        <taxon>Bacteria</taxon>
        <taxon>Pseudomonadati</taxon>
        <taxon>Pseudomonadota</taxon>
        <taxon>Alphaproteobacteria</taxon>
        <taxon>Hyphomicrobiales</taxon>
        <taxon>Rhizobiaceae</taxon>
        <taxon>Flavimaribacter</taxon>
    </lineage>
</organism>
<comment type="caution">
    <text evidence="1">The sequence shown here is derived from an EMBL/GenBank/DDBJ whole genome shotgun (WGS) entry which is preliminary data.</text>
</comment>
<keyword evidence="2" id="KW-1185">Reference proteome</keyword>
<dbReference type="RefSeq" id="WP_220229168.1">
    <property type="nucleotide sequence ID" value="NZ_JAICBX010000002.1"/>
</dbReference>
<evidence type="ECO:0000313" key="2">
    <source>
        <dbReference type="Proteomes" id="UP001196509"/>
    </source>
</evidence>
<evidence type="ECO:0000313" key="1">
    <source>
        <dbReference type="EMBL" id="MBW8638557.1"/>
    </source>
</evidence>
<name>A0AAE3D228_9HYPH</name>
<proteinExistence type="predicted"/>
<protein>
    <submittedName>
        <fullName evidence="1">Uncharacterized protein</fullName>
    </submittedName>
</protein>